<dbReference type="InterPro" id="IPR016181">
    <property type="entry name" value="Acyl_CoA_acyltransferase"/>
</dbReference>
<accession>A0A088F9H9</accession>
<feature type="transmembrane region" description="Helical" evidence="1">
    <location>
        <begin position="12"/>
        <end position="31"/>
    </location>
</feature>
<dbReference type="SUPFAM" id="SSF55729">
    <property type="entry name" value="Acyl-CoA N-acyltransferases (Nat)"/>
    <property type="match status" value="1"/>
</dbReference>
<evidence type="ECO:0000256" key="1">
    <source>
        <dbReference type="SAM" id="Phobius"/>
    </source>
</evidence>
<evidence type="ECO:0000259" key="2">
    <source>
        <dbReference type="PROSITE" id="PS51186"/>
    </source>
</evidence>
<reference evidence="3" key="1">
    <citation type="journal article" date="2014" name="Mob. Genet. Elements">
        <title>The Ellis Island Effect: A novel mobile element in a multi-drug resistant Bacteroides fragilis clinical isolate includes a mosaic of resistance genes from Gram-positive bacteria.</title>
        <authorList>
            <person name="Husain F."/>
            <person name="Veeranagouda Y."/>
            <person name="Boente R."/>
            <person name="Tang K."/>
            <person name="Mulato G."/>
            <person name="Wexler H.M."/>
        </authorList>
    </citation>
    <scope>NUCLEOTIDE SEQUENCE</scope>
    <source>
        <strain evidence="3">HMW 615</strain>
    </source>
</reference>
<gene>
    <name evidence="3" type="primary">HMPREF1204_02984</name>
</gene>
<feature type="domain" description="N-acetyltransferase" evidence="2">
    <location>
        <begin position="108"/>
        <end position="257"/>
    </location>
</feature>
<name>A0A088F9H9_BACFG</name>
<keyword evidence="1" id="KW-1133">Transmembrane helix</keyword>
<evidence type="ECO:0000313" key="3">
    <source>
        <dbReference type="EMBL" id="AIM40117.1"/>
    </source>
</evidence>
<dbReference type="InterPro" id="IPR000182">
    <property type="entry name" value="GNAT_dom"/>
</dbReference>
<dbReference type="Pfam" id="PF13302">
    <property type="entry name" value="Acetyltransf_3"/>
    <property type="match status" value="1"/>
</dbReference>
<dbReference type="PROSITE" id="PS51186">
    <property type="entry name" value="GNAT"/>
    <property type="match status" value="1"/>
</dbReference>
<proteinExistence type="predicted"/>
<dbReference type="EMBL" id="KJ816753">
    <property type="protein sequence ID" value="AIM40117.1"/>
    <property type="molecule type" value="Genomic_DNA"/>
</dbReference>
<dbReference type="PANTHER" id="PTHR43792:SF1">
    <property type="entry name" value="N-ACETYLTRANSFERASE DOMAIN-CONTAINING PROTEIN"/>
    <property type="match status" value="1"/>
</dbReference>
<protein>
    <recommendedName>
        <fullName evidence="2">N-acetyltransferase domain-containing protein</fullName>
    </recommendedName>
</protein>
<dbReference type="InterPro" id="IPR051531">
    <property type="entry name" value="N-acetyltransferase"/>
</dbReference>
<dbReference type="AlphaFoldDB" id="A0A088F9H9"/>
<dbReference type="Gene3D" id="3.40.630.30">
    <property type="match status" value="1"/>
</dbReference>
<dbReference type="PANTHER" id="PTHR43792">
    <property type="entry name" value="GNAT FAMILY, PUTATIVE (AFU_ORTHOLOGUE AFUA_3G00765)-RELATED-RELATED"/>
    <property type="match status" value="1"/>
</dbReference>
<organism evidence="3">
    <name type="scientific">Bacteroides fragilis</name>
    <dbReference type="NCBI Taxonomy" id="817"/>
    <lineage>
        <taxon>Bacteria</taxon>
        <taxon>Pseudomonadati</taxon>
        <taxon>Bacteroidota</taxon>
        <taxon>Bacteroidia</taxon>
        <taxon>Bacteroidales</taxon>
        <taxon>Bacteroidaceae</taxon>
        <taxon>Bacteroides</taxon>
    </lineage>
</organism>
<dbReference type="PROSITE" id="PS51257">
    <property type="entry name" value="PROKAR_LIPOPROTEIN"/>
    <property type="match status" value="1"/>
</dbReference>
<dbReference type="GO" id="GO:0016747">
    <property type="term" value="F:acyltransferase activity, transferring groups other than amino-acyl groups"/>
    <property type="evidence" value="ECO:0007669"/>
    <property type="project" value="InterPro"/>
</dbReference>
<keyword evidence="1" id="KW-0472">Membrane</keyword>
<keyword evidence="1" id="KW-0812">Transmembrane</keyword>
<sequence>MERSGNFYKAIQLGYILISILIGCMAYNSLYEWQEIEALELGNKKIDELRKEINNINIQMIKFSLLGETILEWNDKDIEHYHARRMAMDSMLCRFKDYKEIYIETERIIIRNFKQKDAEGLLEYLSHPRVNCFAGDRLCSREAAWAYMQYSPKDMLRYAVSLKKDDFIIGDVFALRENEDTYNVGWHFNKRFEGKGFACEAAAGLLDYLFREAGARRIYGFVEDDNIRSKRLCERLGMRREGCFKEFVTFVNNPDGSPKYEDTCVYAILEKEWNTIRQW</sequence>